<proteinExistence type="inferred from homology"/>
<dbReference type="NCBIfam" id="TIGR01409">
    <property type="entry name" value="TAT_signal_seq"/>
    <property type="match status" value="1"/>
</dbReference>
<keyword evidence="2" id="KW-0378">Hydrolase</keyword>
<comment type="similarity">
    <text evidence="1 2">Belongs to the 5'-nucleotidase family.</text>
</comment>
<gene>
    <name evidence="4" type="ORF">ACFS7Z_19475</name>
</gene>
<dbReference type="EMBL" id="JBHUOX010000017">
    <property type="protein sequence ID" value="MFD3002562.1"/>
    <property type="molecule type" value="Genomic_DNA"/>
</dbReference>
<dbReference type="Pfam" id="PF00149">
    <property type="entry name" value="Metallophos"/>
    <property type="match status" value="1"/>
</dbReference>
<dbReference type="PANTHER" id="PTHR11575">
    <property type="entry name" value="5'-NUCLEOTIDASE-RELATED"/>
    <property type="match status" value="1"/>
</dbReference>
<feature type="signal peptide" evidence="2">
    <location>
        <begin position="1"/>
        <end position="28"/>
    </location>
</feature>
<dbReference type="InterPro" id="IPR006179">
    <property type="entry name" value="5_nucleotidase/apyrase"/>
</dbReference>
<keyword evidence="5" id="KW-1185">Reference proteome</keyword>
<dbReference type="InterPro" id="IPR006146">
    <property type="entry name" value="5'-Nucleotdase_CS"/>
</dbReference>
<name>A0ABW6BZZ8_9BACT</name>
<keyword evidence="2" id="KW-0547">Nucleotide-binding</keyword>
<feature type="chain" id="PRO_5044959071" evidence="2">
    <location>
        <begin position="29"/>
        <end position="310"/>
    </location>
</feature>
<evidence type="ECO:0000256" key="1">
    <source>
        <dbReference type="ARBA" id="ARBA00006654"/>
    </source>
</evidence>
<dbReference type="SUPFAM" id="SSF56300">
    <property type="entry name" value="Metallo-dependent phosphatases"/>
    <property type="match status" value="1"/>
</dbReference>
<dbReference type="PANTHER" id="PTHR11575:SF24">
    <property type="entry name" value="5'-NUCLEOTIDASE"/>
    <property type="match status" value="1"/>
</dbReference>
<evidence type="ECO:0000256" key="2">
    <source>
        <dbReference type="RuleBase" id="RU362119"/>
    </source>
</evidence>
<dbReference type="RefSeq" id="WP_377488217.1">
    <property type="nucleotide sequence ID" value="NZ_JBHUOX010000017.1"/>
</dbReference>
<evidence type="ECO:0000259" key="3">
    <source>
        <dbReference type="Pfam" id="PF00149"/>
    </source>
</evidence>
<dbReference type="Proteomes" id="UP001597641">
    <property type="component" value="Unassembled WGS sequence"/>
</dbReference>
<dbReference type="CDD" id="cd00845">
    <property type="entry name" value="MPP_UshA_N_like"/>
    <property type="match status" value="1"/>
</dbReference>
<keyword evidence="2" id="KW-0732">Signal</keyword>
<dbReference type="PRINTS" id="PR01607">
    <property type="entry name" value="APYRASEFAMLY"/>
</dbReference>
<evidence type="ECO:0000313" key="4">
    <source>
        <dbReference type="EMBL" id="MFD3002562.1"/>
    </source>
</evidence>
<sequence>MNRRDFLKNTALGAAGVTLLGFPFSAEAAQNINLTILHTNDQHSRIDPFPDDGRKFGGMGGMARRATLVEKIRKEEPNVLLLDSGDIWQGTPYFNFFNGELEFKLMSEMKYDAATLGNHDFDNGLKGLERQLPNATFPFITANYDFSDTILKGRFQPYKVFEKQGVRAGVFGLGIELEGLVGKNNFGETVYQDPVAVAREMVQELRGTQKCNLIICLSHLGYSYREEKIDDLKLAKQVEGIDLILGAHTHTFLEQPDVVRHESGHETLVNQVGWSGLFLGRVDFSFNRKSKKKVDVRTAALPVNTPVTTS</sequence>
<comment type="caution">
    <text evidence="4">The sequence shown here is derived from an EMBL/GenBank/DDBJ whole genome shotgun (WGS) entry which is preliminary data.</text>
</comment>
<dbReference type="PROSITE" id="PS00785">
    <property type="entry name" value="5_NUCLEOTIDASE_1"/>
    <property type="match status" value="1"/>
</dbReference>
<protein>
    <submittedName>
        <fullName evidence="4">Metallophosphoesterase</fullName>
    </submittedName>
</protein>
<reference evidence="5" key="1">
    <citation type="journal article" date="2019" name="Int. J. Syst. Evol. Microbiol.">
        <title>The Global Catalogue of Microorganisms (GCM) 10K type strain sequencing project: providing services to taxonomists for standard genome sequencing and annotation.</title>
        <authorList>
            <consortium name="The Broad Institute Genomics Platform"/>
            <consortium name="The Broad Institute Genome Sequencing Center for Infectious Disease"/>
            <person name="Wu L."/>
            <person name="Ma J."/>
        </authorList>
    </citation>
    <scope>NUCLEOTIDE SEQUENCE [LARGE SCALE GENOMIC DNA]</scope>
    <source>
        <strain evidence="5">KCTC 23984</strain>
    </source>
</reference>
<organism evidence="4 5">
    <name type="scientific">Pontibacter toksunensis</name>
    <dbReference type="NCBI Taxonomy" id="1332631"/>
    <lineage>
        <taxon>Bacteria</taxon>
        <taxon>Pseudomonadati</taxon>
        <taxon>Bacteroidota</taxon>
        <taxon>Cytophagia</taxon>
        <taxon>Cytophagales</taxon>
        <taxon>Hymenobacteraceae</taxon>
        <taxon>Pontibacter</taxon>
    </lineage>
</organism>
<dbReference type="InterPro" id="IPR019546">
    <property type="entry name" value="TAT_signal_bac_arc"/>
</dbReference>
<feature type="domain" description="Calcineurin-like phosphoesterase" evidence="3">
    <location>
        <begin position="34"/>
        <end position="251"/>
    </location>
</feature>
<evidence type="ECO:0000313" key="5">
    <source>
        <dbReference type="Proteomes" id="UP001597641"/>
    </source>
</evidence>
<dbReference type="PROSITE" id="PS51318">
    <property type="entry name" value="TAT"/>
    <property type="match status" value="1"/>
</dbReference>
<dbReference type="Gene3D" id="3.60.21.10">
    <property type="match status" value="1"/>
</dbReference>
<dbReference type="InterPro" id="IPR006311">
    <property type="entry name" value="TAT_signal"/>
</dbReference>
<accession>A0ABW6BZZ8</accession>
<dbReference type="InterPro" id="IPR004843">
    <property type="entry name" value="Calcineurin-like_PHP"/>
</dbReference>
<dbReference type="InterPro" id="IPR029052">
    <property type="entry name" value="Metallo-depent_PP-like"/>
</dbReference>